<dbReference type="GO" id="GO:0051537">
    <property type="term" value="F:2 iron, 2 sulfur cluster binding"/>
    <property type="evidence" value="ECO:0007669"/>
    <property type="project" value="UniProtKB-KW"/>
</dbReference>
<dbReference type="InterPro" id="IPR015879">
    <property type="entry name" value="Ring_hydroxy_dOase_asu_C_dom"/>
</dbReference>
<comment type="similarity">
    <text evidence="1">Belongs to the bacterial ring-hydroxylating dioxygenase alpha subunit family.</text>
</comment>
<dbReference type="EMBL" id="CP000699">
    <property type="protein sequence ID" value="ABQ67894.1"/>
    <property type="molecule type" value="Genomic_DNA"/>
</dbReference>
<keyword evidence="9" id="KW-1185">Reference proteome</keyword>
<dbReference type="GO" id="GO:0005506">
    <property type="term" value="F:iron ion binding"/>
    <property type="evidence" value="ECO:0007669"/>
    <property type="project" value="InterPro"/>
</dbReference>
<evidence type="ECO:0000256" key="5">
    <source>
        <dbReference type="ARBA" id="ARBA00023004"/>
    </source>
</evidence>
<evidence type="ECO:0000313" key="9">
    <source>
        <dbReference type="Proteomes" id="UP000001989"/>
    </source>
</evidence>
<dbReference type="InterPro" id="IPR036922">
    <property type="entry name" value="Rieske_2Fe-2S_sf"/>
</dbReference>
<evidence type="ECO:0000256" key="4">
    <source>
        <dbReference type="ARBA" id="ARBA00023002"/>
    </source>
</evidence>
<dbReference type="Gene3D" id="3.90.380.10">
    <property type="entry name" value="Naphthalene 1,2-dioxygenase Alpha Subunit, Chain A, domain 1"/>
    <property type="match status" value="1"/>
</dbReference>
<dbReference type="AlphaFoldDB" id="A0A9J9LD96"/>
<dbReference type="Pfam" id="PF00848">
    <property type="entry name" value="Ring_hydroxyl_A"/>
    <property type="match status" value="1"/>
</dbReference>
<dbReference type="KEGG" id="swi:Swit_1531"/>
<dbReference type="PRINTS" id="PR00090">
    <property type="entry name" value="RNGDIOXGNASE"/>
</dbReference>
<dbReference type="PROSITE" id="PS51296">
    <property type="entry name" value="RIESKE"/>
    <property type="match status" value="1"/>
</dbReference>
<keyword evidence="3" id="KW-0479">Metal-binding</keyword>
<name>A0A9J9LD96_RHIWR</name>
<evidence type="ECO:0000256" key="2">
    <source>
        <dbReference type="ARBA" id="ARBA00022714"/>
    </source>
</evidence>
<keyword evidence="5" id="KW-0408">Iron</keyword>
<evidence type="ECO:0000259" key="7">
    <source>
        <dbReference type="PROSITE" id="PS51296"/>
    </source>
</evidence>
<keyword evidence="4" id="KW-0560">Oxidoreductase</keyword>
<dbReference type="OrthoDB" id="7456916at2"/>
<dbReference type="InterPro" id="IPR017941">
    <property type="entry name" value="Rieske_2Fe-2S"/>
</dbReference>
<accession>A0A9J9LD96</accession>
<feature type="domain" description="Rieske" evidence="7">
    <location>
        <begin position="44"/>
        <end position="154"/>
    </location>
</feature>
<dbReference type="PANTHER" id="PTHR43756:SF1">
    <property type="entry name" value="3-PHENYLPROPIONATE_CINNAMIC ACID DIOXYGENASE SUBUNIT ALPHA"/>
    <property type="match status" value="1"/>
</dbReference>
<dbReference type="Pfam" id="PF00355">
    <property type="entry name" value="Rieske"/>
    <property type="match status" value="1"/>
</dbReference>
<evidence type="ECO:0000256" key="1">
    <source>
        <dbReference type="ARBA" id="ARBA00008751"/>
    </source>
</evidence>
<gene>
    <name evidence="8" type="ordered locus">Swit_1531</name>
</gene>
<evidence type="ECO:0000256" key="3">
    <source>
        <dbReference type="ARBA" id="ARBA00022723"/>
    </source>
</evidence>
<evidence type="ECO:0000256" key="6">
    <source>
        <dbReference type="ARBA" id="ARBA00023014"/>
    </source>
</evidence>
<dbReference type="SUPFAM" id="SSF55961">
    <property type="entry name" value="Bet v1-like"/>
    <property type="match status" value="1"/>
</dbReference>
<dbReference type="Proteomes" id="UP000001989">
    <property type="component" value="Chromosome"/>
</dbReference>
<dbReference type="Gene3D" id="2.102.10.10">
    <property type="entry name" value="Rieske [2Fe-2S] iron-sulphur domain"/>
    <property type="match status" value="1"/>
</dbReference>
<organism evidence="8 9">
    <name type="scientific">Rhizorhabdus wittichii (strain DSM 6014 / CCUG 31198 / JCM 15750 / NBRC 105917 / EY 4224 / RW1)</name>
    <name type="common">Sphingomonas wittichii</name>
    <dbReference type="NCBI Taxonomy" id="392499"/>
    <lineage>
        <taxon>Bacteria</taxon>
        <taxon>Pseudomonadati</taxon>
        <taxon>Pseudomonadota</taxon>
        <taxon>Alphaproteobacteria</taxon>
        <taxon>Sphingomonadales</taxon>
        <taxon>Sphingomonadaceae</taxon>
        <taxon>Rhizorhabdus</taxon>
    </lineage>
</organism>
<reference evidence="8 9" key="1">
    <citation type="journal article" date="2010" name="J. Bacteriol.">
        <title>Genome sequence of the dioxin-mineralizing bacterium Sphingomonas wittichii RW1.</title>
        <authorList>
            <person name="Miller T.R."/>
            <person name="Delcher A.L."/>
            <person name="Salzberg S.L."/>
            <person name="Saunders E."/>
            <person name="Detter J.C."/>
            <person name="Halden R.U."/>
        </authorList>
    </citation>
    <scope>NUCLEOTIDE SEQUENCE [LARGE SCALE GENOMIC DNA]</scope>
    <source>
        <strain evidence="9">DSM 6014 / CCUG 31198 / JCM 15750 / NBRC 105917 / EY 4224 / RW1</strain>
    </source>
</reference>
<dbReference type="InterPro" id="IPR001663">
    <property type="entry name" value="Rng_hydr_dOase-A"/>
</dbReference>
<keyword evidence="2" id="KW-0001">2Fe-2S</keyword>
<dbReference type="CDD" id="cd08879">
    <property type="entry name" value="RHO_alpha_C_AntDO-like"/>
    <property type="match status" value="1"/>
</dbReference>
<dbReference type="GO" id="GO:0016491">
    <property type="term" value="F:oxidoreductase activity"/>
    <property type="evidence" value="ECO:0007669"/>
    <property type="project" value="UniProtKB-KW"/>
</dbReference>
<protein>
    <submittedName>
        <fullName evidence="8">Rieske (2Fe-2S) domain protein</fullName>
    </submittedName>
</protein>
<sequence>MTAFDFVDGEELGRLVRPDRIHARVYTDPALFELEQQNLFGRAWMIVGHESQVPTPGAFVTANLGTLPVIVTRSSDDAIHVLENRCPHKGAAICTVPSGKLKRLQCPYHGWAFRLDGSLLALPERQEYDAGIDTAGLGLTPVAKVELYRGFIFANTDPNAPPLATFLGPMADTIDNLVDRAPEGRVEIYGSPVRYVYRGNWKFVVENFNDAHHAAMTHASAVSAVRSIEARVGSDKLSEMLRIAAANGKPMSVWQSSPLYTVDYGHSYFGTHFAIPYEDDVMAKYFPMLVDAHGEAKARDVLNFDQHLMILYPSSSWQTRYQSLRVVRPLAVDRTEVIGYVFRLVGAPEETLDEAVRLSSGFTGFNIVTQDDIEVFESCQEAMTAGRIEWNFIGRGAADTGVPQARKTRHVGTSEAYIRGQMAAWAGFMGGMI</sequence>
<dbReference type="PANTHER" id="PTHR43756">
    <property type="entry name" value="CHOLINE MONOOXYGENASE, CHLOROPLASTIC"/>
    <property type="match status" value="1"/>
</dbReference>
<evidence type="ECO:0000313" key="8">
    <source>
        <dbReference type="EMBL" id="ABQ67894.1"/>
    </source>
</evidence>
<proteinExistence type="inferred from homology"/>
<dbReference type="SUPFAM" id="SSF50022">
    <property type="entry name" value="ISP domain"/>
    <property type="match status" value="1"/>
</dbReference>
<keyword evidence="6" id="KW-0411">Iron-sulfur</keyword>